<feature type="region of interest" description="Disordered" evidence="1">
    <location>
        <begin position="400"/>
        <end position="430"/>
    </location>
</feature>
<feature type="compositionally biased region" description="Acidic residues" evidence="1">
    <location>
        <begin position="287"/>
        <end position="299"/>
    </location>
</feature>
<gene>
    <name evidence="2" type="ORF">DFH07DRAFT_974049</name>
</gene>
<feature type="compositionally biased region" description="Acidic residues" evidence="1">
    <location>
        <begin position="52"/>
        <end position="62"/>
    </location>
</feature>
<accession>A0AAD7MH33</accession>
<feature type="compositionally biased region" description="Acidic residues" evidence="1">
    <location>
        <begin position="247"/>
        <end position="258"/>
    </location>
</feature>
<feature type="region of interest" description="Disordered" evidence="1">
    <location>
        <begin position="1"/>
        <end position="74"/>
    </location>
</feature>
<evidence type="ECO:0000313" key="3">
    <source>
        <dbReference type="Proteomes" id="UP001215280"/>
    </source>
</evidence>
<feature type="compositionally biased region" description="Basic residues" evidence="1">
    <location>
        <begin position="338"/>
        <end position="350"/>
    </location>
</feature>
<dbReference type="EMBL" id="JARJLG010000339">
    <property type="protein sequence ID" value="KAJ7715953.1"/>
    <property type="molecule type" value="Genomic_DNA"/>
</dbReference>
<organism evidence="2 3">
    <name type="scientific">Mycena maculata</name>
    <dbReference type="NCBI Taxonomy" id="230809"/>
    <lineage>
        <taxon>Eukaryota</taxon>
        <taxon>Fungi</taxon>
        <taxon>Dikarya</taxon>
        <taxon>Basidiomycota</taxon>
        <taxon>Agaricomycotina</taxon>
        <taxon>Agaricomycetes</taxon>
        <taxon>Agaricomycetidae</taxon>
        <taxon>Agaricales</taxon>
        <taxon>Marasmiineae</taxon>
        <taxon>Mycenaceae</taxon>
        <taxon>Mycena</taxon>
    </lineage>
</organism>
<protein>
    <submittedName>
        <fullName evidence="2">Uncharacterized protein</fullName>
    </submittedName>
</protein>
<feature type="region of interest" description="Disordered" evidence="1">
    <location>
        <begin position="504"/>
        <end position="529"/>
    </location>
</feature>
<comment type="caution">
    <text evidence="2">The sequence shown here is derived from an EMBL/GenBank/DDBJ whole genome shotgun (WGS) entry which is preliminary data.</text>
</comment>
<feature type="compositionally biased region" description="Basic and acidic residues" evidence="1">
    <location>
        <begin position="413"/>
        <end position="430"/>
    </location>
</feature>
<evidence type="ECO:0000256" key="1">
    <source>
        <dbReference type="SAM" id="MobiDB-lite"/>
    </source>
</evidence>
<dbReference type="Proteomes" id="UP001215280">
    <property type="component" value="Unassembled WGS sequence"/>
</dbReference>
<feature type="compositionally biased region" description="Acidic residues" evidence="1">
    <location>
        <begin position="323"/>
        <end position="334"/>
    </location>
</feature>
<feature type="compositionally biased region" description="Polar residues" evidence="1">
    <location>
        <begin position="517"/>
        <end position="529"/>
    </location>
</feature>
<dbReference type="AlphaFoldDB" id="A0AAD7MH33"/>
<evidence type="ECO:0000313" key="2">
    <source>
        <dbReference type="EMBL" id="KAJ7715953.1"/>
    </source>
</evidence>
<proteinExistence type="predicted"/>
<sequence>MARPKAPSSRNPKPKAAVPAPASKPPARKRIPTEKGKAHAKKQQKKKHRDDDSSEDSADDATDPPSANVLDVNWKDPARSEKLLALIAEDKFIKQSLYPPCGPNASTTNGGGKPKVEAQWQLAMLLLGEDEKYKASIEAAASNPKDRLGYANKIKNRLGVMAKITRGYDREMGETGAGIENAASIDMSKTNGFTTKWAAISAKCPWYFEMRNLIGQRPNLVPTGVGHSSSTVAAGVIIPGTVSASEDGMEEEGEEAEDGSSSILLNDEDHAPGDSPGPTTGKRSFSEFDDERSEFDDDGAGPGSGDDYMPTSPTALDSGDIVLEGDEDVDGEEEKEGRKKGKKAHAHPKNPAKPSTSKPAQPVIATAPKPSKKTKMTEFSEIALSEEQTRQKAMDLALLRTRQQMHNTQIRGRITEKREERKRQEKQAKREERLVKLRIKEMKMKHDYELLRIRATGTDGLSSLSHAASGFDTPGHSFSSRSSEYAASDFDNFSFDGFTGNAVAGPSTVREEHNDFSFLNTSNSSLADS</sequence>
<reference evidence="2" key="1">
    <citation type="submission" date="2023-03" db="EMBL/GenBank/DDBJ databases">
        <title>Massive genome expansion in bonnet fungi (Mycena s.s.) driven by repeated elements and novel gene families across ecological guilds.</title>
        <authorList>
            <consortium name="Lawrence Berkeley National Laboratory"/>
            <person name="Harder C.B."/>
            <person name="Miyauchi S."/>
            <person name="Viragh M."/>
            <person name="Kuo A."/>
            <person name="Thoen E."/>
            <person name="Andreopoulos B."/>
            <person name="Lu D."/>
            <person name="Skrede I."/>
            <person name="Drula E."/>
            <person name="Henrissat B."/>
            <person name="Morin E."/>
            <person name="Kohler A."/>
            <person name="Barry K."/>
            <person name="LaButti K."/>
            <person name="Morin E."/>
            <person name="Salamov A."/>
            <person name="Lipzen A."/>
            <person name="Mereny Z."/>
            <person name="Hegedus B."/>
            <person name="Baldrian P."/>
            <person name="Stursova M."/>
            <person name="Weitz H."/>
            <person name="Taylor A."/>
            <person name="Grigoriev I.V."/>
            <person name="Nagy L.G."/>
            <person name="Martin F."/>
            <person name="Kauserud H."/>
        </authorList>
    </citation>
    <scope>NUCLEOTIDE SEQUENCE</scope>
    <source>
        <strain evidence="2">CBHHK188m</strain>
    </source>
</reference>
<name>A0AAD7MH33_9AGAR</name>
<feature type="compositionally biased region" description="Basic residues" evidence="1">
    <location>
        <begin position="38"/>
        <end position="48"/>
    </location>
</feature>
<feature type="region of interest" description="Disordered" evidence="1">
    <location>
        <begin position="242"/>
        <end position="377"/>
    </location>
</feature>
<feature type="compositionally biased region" description="Polar residues" evidence="1">
    <location>
        <begin position="401"/>
        <end position="410"/>
    </location>
</feature>
<keyword evidence="3" id="KW-1185">Reference proteome</keyword>